<dbReference type="EMBL" id="QXFT01006437">
    <property type="protein sequence ID" value="KAE9269034.1"/>
    <property type="molecule type" value="Genomic_DNA"/>
</dbReference>
<keyword evidence="3" id="KW-1185">Reference proteome</keyword>
<protein>
    <submittedName>
        <fullName evidence="2">Uncharacterized protein</fullName>
    </submittedName>
</protein>
<gene>
    <name evidence="1" type="ORF">PR002_g30063</name>
    <name evidence="2" type="ORF">PR003_g31257</name>
</gene>
<evidence type="ECO:0000313" key="3">
    <source>
        <dbReference type="Proteomes" id="UP000434957"/>
    </source>
</evidence>
<sequence length="41" mass="4469">MSHMTSIRSPLLHLVAGTPDFIVTSHHRTTATMCVQTTSTT</sequence>
<dbReference type="EMBL" id="QXFU01006477">
    <property type="protein sequence ID" value="KAE8960916.1"/>
    <property type="molecule type" value="Genomic_DNA"/>
</dbReference>
<comment type="caution">
    <text evidence="2">The sequence shown here is derived from an EMBL/GenBank/DDBJ whole genome shotgun (WGS) entry which is preliminary data.</text>
</comment>
<dbReference type="AlphaFoldDB" id="A0A6A4B6W9"/>
<accession>A0A6A4B6W9</accession>
<name>A0A6A4B6W9_9STRA</name>
<evidence type="ECO:0000313" key="2">
    <source>
        <dbReference type="EMBL" id="KAE9269034.1"/>
    </source>
</evidence>
<evidence type="ECO:0000313" key="4">
    <source>
        <dbReference type="Proteomes" id="UP000435112"/>
    </source>
</evidence>
<dbReference type="Proteomes" id="UP000434957">
    <property type="component" value="Unassembled WGS sequence"/>
</dbReference>
<evidence type="ECO:0000313" key="1">
    <source>
        <dbReference type="EMBL" id="KAE8960916.1"/>
    </source>
</evidence>
<reference evidence="2 3" key="1">
    <citation type="submission" date="2018-08" db="EMBL/GenBank/DDBJ databases">
        <title>Genomic investigation of the strawberry pathogen Phytophthora fragariae indicates pathogenicity is determined by transcriptional variation in three key races.</title>
        <authorList>
            <person name="Adams T.M."/>
            <person name="Armitage A.D."/>
            <person name="Sobczyk M.K."/>
            <person name="Bates H.J."/>
            <person name="Dunwell J.M."/>
            <person name="Nellist C.F."/>
            <person name="Harrison R.J."/>
        </authorList>
    </citation>
    <scope>NUCLEOTIDE SEQUENCE [LARGE SCALE GENOMIC DNA]</scope>
    <source>
        <strain evidence="1 4">SCRP324</strain>
        <strain evidence="2 3">SCRP333</strain>
    </source>
</reference>
<dbReference type="Proteomes" id="UP000435112">
    <property type="component" value="Unassembled WGS sequence"/>
</dbReference>
<organism evidence="2 3">
    <name type="scientific">Phytophthora rubi</name>
    <dbReference type="NCBI Taxonomy" id="129364"/>
    <lineage>
        <taxon>Eukaryota</taxon>
        <taxon>Sar</taxon>
        <taxon>Stramenopiles</taxon>
        <taxon>Oomycota</taxon>
        <taxon>Peronosporomycetes</taxon>
        <taxon>Peronosporales</taxon>
        <taxon>Peronosporaceae</taxon>
        <taxon>Phytophthora</taxon>
    </lineage>
</organism>
<proteinExistence type="predicted"/>